<dbReference type="SMART" id="SM00369">
    <property type="entry name" value="LRR_TYP"/>
    <property type="match status" value="7"/>
</dbReference>
<reference evidence="16 17" key="1">
    <citation type="submission" date="2016-02" db="EMBL/GenBank/DDBJ databases">
        <title>Band-tailed pigeon sequencing and assembly.</title>
        <authorList>
            <person name="Soares A.E."/>
            <person name="Novak B.J."/>
            <person name="Rice E.S."/>
            <person name="O'Connell B."/>
            <person name="Chang D."/>
            <person name="Weber S."/>
            <person name="Shapiro B."/>
        </authorList>
    </citation>
    <scope>NUCLEOTIDE SEQUENCE [LARGE SCALE GENOMIC DNA]</scope>
    <source>
        <strain evidence="16">BTP2013</strain>
        <tissue evidence="16">Blood</tissue>
    </source>
</reference>
<dbReference type="PANTHER" id="PTHR45712">
    <property type="entry name" value="AGAP008170-PA"/>
    <property type="match status" value="1"/>
</dbReference>
<dbReference type="Pfam" id="PF13855">
    <property type="entry name" value="LRR_8"/>
    <property type="match status" value="3"/>
</dbReference>
<evidence type="ECO:0000256" key="1">
    <source>
        <dbReference type="ARBA" id="ARBA00004498"/>
    </source>
</evidence>
<comment type="similarity">
    <text evidence="2">Belongs to the small leucine-rich proteoglycan (SLRP) family. SLRP class II subfamily.</text>
</comment>
<dbReference type="FunFam" id="3.80.10.10:FF:000092">
    <property type="entry name" value="keratocan isoform X1"/>
    <property type="match status" value="1"/>
</dbReference>
<keyword evidence="9" id="KW-1015">Disulfide bond</keyword>
<keyword evidence="7" id="KW-0677">Repeat</keyword>
<evidence type="ECO:0000256" key="3">
    <source>
        <dbReference type="ARBA" id="ARBA00022525"/>
    </source>
</evidence>
<organism evidence="16 17">
    <name type="scientific">Patagioenas fasciata monilis</name>
    <dbReference type="NCBI Taxonomy" id="372326"/>
    <lineage>
        <taxon>Eukaryota</taxon>
        <taxon>Metazoa</taxon>
        <taxon>Chordata</taxon>
        <taxon>Craniata</taxon>
        <taxon>Vertebrata</taxon>
        <taxon>Euteleostomi</taxon>
        <taxon>Archelosauria</taxon>
        <taxon>Archosauria</taxon>
        <taxon>Dinosauria</taxon>
        <taxon>Saurischia</taxon>
        <taxon>Theropoda</taxon>
        <taxon>Coelurosauria</taxon>
        <taxon>Aves</taxon>
        <taxon>Neognathae</taxon>
        <taxon>Neoaves</taxon>
        <taxon>Columbimorphae</taxon>
        <taxon>Columbiformes</taxon>
        <taxon>Columbidae</taxon>
        <taxon>Patagioenas</taxon>
    </lineage>
</organism>
<evidence type="ECO:0000313" key="16">
    <source>
        <dbReference type="EMBL" id="OPJ88924.1"/>
    </source>
</evidence>
<evidence type="ECO:0000256" key="5">
    <source>
        <dbReference type="ARBA" id="ARBA00022614"/>
    </source>
</evidence>
<evidence type="ECO:0000313" key="17">
    <source>
        <dbReference type="Proteomes" id="UP000190648"/>
    </source>
</evidence>
<proteinExistence type="inferred from homology"/>
<dbReference type="OrthoDB" id="5789657at2759"/>
<dbReference type="Proteomes" id="UP000190648">
    <property type="component" value="Unassembled WGS sequence"/>
</dbReference>
<evidence type="ECO:0000256" key="10">
    <source>
        <dbReference type="ARBA" id="ARBA00023180"/>
    </source>
</evidence>
<dbReference type="GO" id="GO:0008201">
    <property type="term" value="F:heparin binding"/>
    <property type="evidence" value="ECO:0007669"/>
    <property type="project" value="TreeGrafter"/>
</dbReference>
<keyword evidence="3" id="KW-0964">Secreted</keyword>
<evidence type="ECO:0000256" key="6">
    <source>
        <dbReference type="ARBA" id="ARBA00022729"/>
    </source>
</evidence>
<dbReference type="STRING" id="372326.A0A1V4KWV7"/>
<dbReference type="InterPro" id="IPR032675">
    <property type="entry name" value="LRR_dom_sf"/>
</dbReference>
<keyword evidence="10" id="KW-0325">Glycoprotein</keyword>
<dbReference type="SUPFAM" id="SSF52058">
    <property type="entry name" value="L domain-like"/>
    <property type="match status" value="1"/>
</dbReference>
<comment type="subcellular location">
    <subcellularLocation>
        <location evidence="1">Secreted</location>
        <location evidence="1">Extracellular space</location>
        <location evidence="1">Extracellular matrix</location>
    </subcellularLocation>
</comment>
<dbReference type="PANTHER" id="PTHR45712:SF8">
    <property type="entry name" value="PROLARGIN"/>
    <property type="match status" value="1"/>
</dbReference>
<evidence type="ECO:0000256" key="14">
    <source>
        <dbReference type="SAM" id="MobiDB-lite"/>
    </source>
</evidence>
<evidence type="ECO:0000256" key="9">
    <source>
        <dbReference type="ARBA" id="ARBA00023157"/>
    </source>
</evidence>
<protein>
    <recommendedName>
        <fullName evidence="11">Keratocan</fullName>
    </recommendedName>
    <alternativeName>
        <fullName evidence="13">Keratan sulfate proteoglycan keratocan</fullName>
    </alternativeName>
</protein>
<dbReference type="SMART" id="SM00013">
    <property type="entry name" value="LRRNT"/>
    <property type="match status" value="1"/>
</dbReference>
<dbReference type="SMART" id="SM00364">
    <property type="entry name" value="LRR_BAC"/>
    <property type="match status" value="5"/>
</dbReference>
<comment type="function">
    <text evidence="12">Plays an important role in generating and maintaining a transparent matrix within the corneal stroma.</text>
</comment>
<keyword evidence="6" id="KW-0732">Signal</keyword>
<dbReference type="InterPro" id="IPR003591">
    <property type="entry name" value="Leu-rich_rpt_typical-subtyp"/>
</dbReference>
<evidence type="ECO:0000256" key="4">
    <source>
        <dbReference type="ARBA" id="ARBA00022530"/>
    </source>
</evidence>
<dbReference type="EMBL" id="LSYS01001493">
    <property type="protein sequence ID" value="OPJ88924.1"/>
    <property type="molecule type" value="Genomic_DNA"/>
</dbReference>
<feature type="compositionally biased region" description="Basic residues" evidence="14">
    <location>
        <begin position="89"/>
        <end position="98"/>
    </location>
</feature>
<feature type="domain" description="LRRNT" evidence="15">
    <location>
        <begin position="127"/>
        <end position="161"/>
    </location>
</feature>
<dbReference type="InterPro" id="IPR001611">
    <property type="entry name" value="Leu-rich_rpt"/>
</dbReference>
<dbReference type="Gene3D" id="3.80.10.10">
    <property type="entry name" value="Ribonuclease Inhibitor"/>
    <property type="match status" value="2"/>
</dbReference>
<evidence type="ECO:0000256" key="2">
    <source>
        <dbReference type="ARBA" id="ARBA00005818"/>
    </source>
</evidence>
<evidence type="ECO:0000259" key="15">
    <source>
        <dbReference type="SMART" id="SM00013"/>
    </source>
</evidence>
<dbReference type="AlphaFoldDB" id="A0A1V4KWV7"/>
<evidence type="ECO:0000256" key="13">
    <source>
        <dbReference type="ARBA" id="ARBA00077447"/>
    </source>
</evidence>
<keyword evidence="17" id="KW-1185">Reference proteome</keyword>
<feature type="region of interest" description="Disordered" evidence="14">
    <location>
        <begin position="87"/>
        <end position="116"/>
    </location>
</feature>
<keyword evidence="5" id="KW-0433">Leucine-rich repeat</keyword>
<keyword evidence="4" id="KW-0272">Extracellular matrix</keyword>
<evidence type="ECO:0000256" key="8">
    <source>
        <dbReference type="ARBA" id="ARBA00022974"/>
    </source>
</evidence>
<dbReference type="FunFam" id="3.80.10.10:FF:000133">
    <property type="entry name" value="prolargin"/>
    <property type="match status" value="1"/>
</dbReference>
<comment type="caution">
    <text evidence="16">The sequence shown here is derived from an EMBL/GenBank/DDBJ whole genome shotgun (WGS) entry which is preliminary data.</text>
</comment>
<evidence type="ECO:0000256" key="11">
    <source>
        <dbReference type="ARBA" id="ARBA00041182"/>
    </source>
</evidence>
<accession>A0A1V4KWV7</accession>
<evidence type="ECO:0000256" key="12">
    <source>
        <dbReference type="ARBA" id="ARBA00056390"/>
    </source>
</evidence>
<gene>
    <name evidence="16" type="primary">PRELP</name>
    <name evidence="16" type="ORF">AV530_019049</name>
</gene>
<name>A0A1V4KWV7_PATFA</name>
<dbReference type="GO" id="GO:0070062">
    <property type="term" value="C:extracellular exosome"/>
    <property type="evidence" value="ECO:0007669"/>
    <property type="project" value="TreeGrafter"/>
</dbReference>
<keyword evidence="8" id="KW-0654">Proteoglycan</keyword>
<dbReference type="InterPro" id="IPR050333">
    <property type="entry name" value="SLRP"/>
</dbReference>
<dbReference type="InterPro" id="IPR000372">
    <property type="entry name" value="LRRNT"/>
</dbReference>
<dbReference type="PROSITE" id="PS51450">
    <property type="entry name" value="LRR"/>
    <property type="match status" value="2"/>
</dbReference>
<sequence length="438" mass="49679">METAPGGTGSWARGSSNTEFTLKLVQRLDQLHAGTGSEQNKPGARPGLRSIILTIGPLEGAQGNIWTMKVAFSLLLPLVLVLVSEVSGQRRKPPRKPTRPPPEFVEPVEPTELPPPLPPGPPSVFPDCPRECYCPPDFPSALYCDSRNLRKVPIIPPRIHYLYLQNNFIDDLPEESFRNATGLKWVNLDNNRIRKVDRRVLEKLENLIFLYMEKNQLKEVPAFLPPNLEQLRLSRNQISKIPAGVFNKLENLVLLDLHHNKLSDGVFNKNTFKGLKNLMQLNLAHNILRKMPPGVPSAIHQLFLDRNNIEDIPSDYFKEFPNLAFIRLNYNQISDKGLPKDSFNLTNLLVLHLAHNKLTNVPFISPKLEHLYLNNNSIEKINGTQICPTSLMSIQDFSPSDLDSVPRLRYLRLDGNLLKPPIPLDLMMCFRLLQSVVF</sequence>
<evidence type="ECO:0000256" key="7">
    <source>
        <dbReference type="ARBA" id="ARBA00022737"/>
    </source>
</evidence>